<dbReference type="InterPro" id="IPR023379">
    <property type="entry name" value="BART_dom"/>
</dbReference>
<dbReference type="PANTHER" id="PTHR21532:SF0">
    <property type="entry name" value="CILIA- AND FLAGELLA-ASSOCIATED PROTEIN 36"/>
    <property type="match status" value="1"/>
</dbReference>
<keyword evidence="5" id="KW-0963">Cytoplasm</keyword>
<proteinExistence type="inferred from homology"/>
<evidence type="ECO:0000256" key="3">
    <source>
        <dbReference type="ARBA" id="ARBA00007460"/>
    </source>
</evidence>
<name>A0ABN9HST0_9NEOB</name>
<protein>
    <recommendedName>
        <fullName evidence="4">Cilia- and flagella-associated protein 36</fullName>
    </recommendedName>
    <alternativeName>
        <fullName evidence="9">Coiled-coil domain-containing protein 104</fullName>
    </alternativeName>
</protein>
<evidence type="ECO:0000256" key="7">
    <source>
        <dbReference type="ARBA" id="ARBA00023069"/>
    </source>
</evidence>
<dbReference type="InterPro" id="IPR038888">
    <property type="entry name" value="CFAP36"/>
</dbReference>
<dbReference type="Proteomes" id="UP001162483">
    <property type="component" value="Unassembled WGS sequence"/>
</dbReference>
<evidence type="ECO:0000256" key="6">
    <source>
        <dbReference type="ARBA" id="ARBA00023054"/>
    </source>
</evidence>
<keyword evidence="6" id="KW-0175">Coiled coil</keyword>
<evidence type="ECO:0000259" key="10">
    <source>
        <dbReference type="Pfam" id="PF11527"/>
    </source>
</evidence>
<sequence length="184" mass="21428">MAEDAEWVLDSVLAFLKWPLWTGPLTDFIEQKCSVFDDDDEENKLSYTEIHNEYKELVEKLIQEHLNEMGISEEQFQEACTAPFAHSPEVKSMLQPVFAIEDFVTFKEMMLQKNIELQLQAIQIIQKRNGVLPECLQNGTDIISGLEQQEMKLLSEALRISREEYELEQLHRKVGKVLNEIINK</sequence>
<dbReference type="InterPro" id="IPR042541">
    <property type="entry name" value="BART_sf"/>
</dbReference>
<comment type="subcellular location">
    <subcellularLocation>
        <location evidence="1">Cell projection</location>
        <location evidence="1">Cilium</location>
    </subcellularLocation>
    <subcellularLocation>
        <location evidence="2">Cytoplasm</location>
    </subcellularLocation>
</comment>
<evidence type="ECO:0000256" key="9">
    <source>
        <dbReference type="ARBA" id="ARBA00031593"/>
    </source>
</evidence>
<comment type="caution">
    <text evidence="11">The sequence shown here is derived from an EMBL/GenBank/DDBJ whole genome shotgun (WGS) entry which is preliminary data.</text>
</comment>
<dbReference type="EMBL" id="CATNWA010021747">
    <property type="protein sequence ID" value="CAI9623736.1"/>
    <property type="molecule type" value="Genomic_DNA"/>
</dbReference>
<evidence type="ECO:0000313" key="11">
    <source>
        <dbReference type="EMBL" id="CAI9623736.1"/>
    </source>
</evidence>
<keyword evidence="12" id="KW-1185">Reference proteome</keyword>
<organism evidence="11 12">
    <name type="scientific">Staurois parvus</name>
    <dbReference type="NCBI Taxonomy" id="386267"/>
    <lineage>
        <taxon>Eukaryota</taxon>
        <taxon>Metazoa</taxon>
        <taxon>Chordata</taxon>
        <taxon>Craniata</taxon>
        <taxon>Vertebrata</taxon>
        <taxon>Euteleostomi</taxon>
        <taxon>Amphibia</taxon>
        <taxon>Batrachia</taxon>
        <taxon>Anura</taxon>
        <taxon>Neobatrachia</taxon>
        <taxon>Ranoidea</taxon>
        <taxon>Ranidae</taxon>
        <taxon>Staurois</taxon>
    </lineage>
</organism>
<evidence type="ECO:0000313" key="12">
    <source>
        <dbReference type="Proteomes" id="UP001162483"/>
    </source>
</evidence>
<reference evidence="11" key="1">
    <citation type="submission" date="2023-05" db="EMBL/GenBank/DDBJ databases">
        <authorList>
            <person name="Stuckert A."/>
        </authorList>
    </citation>
    <scope>NUCLEOTIDE SEQUENCE</scope>
</reference>
<evidence type="ECO:0000256" key="4">
    <source>
        <dbReference type="ARBA" id="ARBA00021815"/>
    </source>
</evidence>
<dbReference type="PANTHER" id="PTHR21532">
    <property type="entry name" value="PHOSPHODIESTERASE HL"/>
    <property type="match status" value="1"/>
</dbReference>
<comment type="similarity">
    <text evidence="3">Belongs to the CFAP36 family.</text>
</comment>
<feature type="domain" description="BART" evidence="10">
    <location>
        <begin position="5"/>
        <end position="118"/>
    </location>
</feature>
<evidence type="ECO:0000256" key="8">
    <source>
        <dbReference type="ARBA" id="ARBA00023273"/>
    </source>
</evidence>
<accession>A0ABN9HST0</accession>
<evidence type="ECO:0000256" key="5">
    <source>
        <dbReference type="ARBA" id="ARBA00022490"/>
    </source>
</evidence>
<dbReference type="Pfam" id="PF11527">
    <property type="entry name" value="ARL2_Bind_BART"/>
    <property type="match status" value="1"/>
</dbReference>
<evidence type="ECO:0000256" key="1">
    <source>
        <dbReference type="ARBA" id="ARBA00004138"/>
    </source>
</evidence>
<keyword evidence="7" id="KW-0969">Cilium</keyword>
<keyword evidence="8" id="KW-0966">Cell projection</keyword>
<evidence type="ECO:0000256" key="2">
    <source>
        <dbReference type="ARBA" id="ARBA00004496"/>
    </source>
</evidence>
<gene>
    <name evidence="11" type="ORF">SPARVUS_LOCUS16519498</name>
</gene>
<dbReference type="Gene3D" id="1.20.1520.10">
    <property type="entry name" value="ADP-ribosylation factor-like 2-binding protein, domain"/>
    <property type="match status" value="1"/>
</dbReference>